<evidence type="ECO:0000313" key="2">
    <source>
        <dbReference type="EMBL" id="JAR87878.1"/>
    </source>
</evidence>
<sequence>ATGHHWYHAWQPRPGLRPASKLSAGGRSSTRRQVRCRALPQLPHPHGRHPHQAVGAAGGDPPPWPEHLGGTRDLEPATRNAETSAGGAPVLPGGQRRRSGRGAGRLPLLRDERHLVPACALAHRVLLPRHGGGHGRCSDRSNQPGKQPPAHFAK</sequence>
<name>A0A147BAT1_IXORI</name>
<accession>A0A147BAT1</accession>
<feature type="region of interest" description="Disordered" evidence="1">
    <location>
        <begin position="1"/>
        <end position="106"/>
    </location>
</feature>
<feature type="non-terminal residue" evidence="2">
    <location>
        <position position="1"/>
    </location>
</feature>
<feature type="non-terminal residue" evidence="2">
    <location>
        <position position="154"/>
    </location>
</feature>
<organism evidence="2">
    <name type="scientific">Ixodes ricinus</name>
    <name type="common">Common tick</name>
    <name type="synonym">Acarus ricinus</name>
    <dbReference type="NCBI Taxonomy" id="34613"/>
    <lineage>
        <taxon>Eukaryota</taxon>
        <taxon>Metazoa</taxon>
        <taxon>Ecdysozoa</taxon>
        <taxon>Arthropoda</taxon>
        <taxon>Chelicerata</taxon>
        <taxon>Arachnida</taxon>
        <taxon>Acari</taxon>
        <taxon>Parasitiformes</taxon>
        <taxon>Ixodida</taxon>
        <taxon>Ixodoidea</taxon>
        <taxon>Ixodidae</taxon>
        <taxon>Ixodinae</taxon>
        <taxon>Ixodes</taxon>
    </lineage>
</organism>
<dbReference type="EMBL" id="GEGO01007526">
    <property type="protein sequence ID" value="JAR87878.1"/>
    <property type="molecule type" value="Transcribed_RNA"/>
</dbReference>
<feature type="region of interest" description="Disordered" evidence="1">
    <location>
        <begin position="128"/>
        <end position="154"/>
    </location>
</feature>
<proteinExistence type="predicted"/>
<evidence type="ECO:0000256" key="1">
    <source>
        <dbReference type="SAM" id="MobiDB-lite"/>
    </source>
</evidence>
<reference evidence="2" key="1">
    <citation type="journal article" date="2018" name="PLoS Negl. Trop. Dis.">
        <title>Sialome diversity of ticks revealed by RNAseq of single tick salivary glands.</title>
        <authorList>
            <person name="Perner J."/>
            <person name="Kropackova S."/>
            <person name="Kopacek P."/>
            <person name="Ribeiro J.M."/>
        </authorList>
    </citation>
    <scope>NUCLEOTIDE SEQUENCE</scope>
    <source>
        <strain evidence="2">Siblings of single egg batch collected in Ceske Budejovice</strain>
        <tissue evidence="2">Salivary glands</tissue>
    </source>
</reference>
<protein>
    <submittedName>
        <fullName evidence="2">Uncharacterized protein</fullName>
    </submittedName>
</protein>
<dbReference type="AlphaFoldDB" id="A0A147BAT1"/>